<sequence>MAQRVTRIVPIKTVCWGRRKSKSTPSTLLPPPIVIALSPLSPSFSDNYLFVAAMSEQKILLLKTSQNDSRVIFIMRLGDTENSIGRIFSF</sequence>
<keyword evidence="2" id="KW-1185">Reference proteome</keyword>
<protein>
    <submittedName>
        <fullName evidence="1">Uncharacterized protein</fullName>
    </submittedName>
</protein>
<accession>A0AAV4U5Z5</accession>
<name>A0AAV4U5Z5_9ARAC</name>
<reference evidence="1 2" key="1">
    <citation type="submission" date="2021-06" db="EMBL/GenBank/DDBJ databases">
        <title>Caerostris darwini draft genome.</title>
        <authorList>
            <person name="Kono N."/>
            <person name="Arakawa K."/>
        </authorList>
    </citation>
    <scope>NUCLEOTIDE SEQUENCE [LARGE SCALE GENOMIC DNA]</scope>
</reference>
<organism evidence="1 2">
    <name type="scientific">Caerostris darwini</name>
    <dbReference type="NCBI Taxonomy" id="1538125"/>
    <lineage>
        <taxon>Eukaryota</taxon>
        <taxon>Metazoa</taxon>
        <taxon>Ecdysozoa</taxon>
        <taxon>Arthropoda</taxon>
        <taxon>Chelicerata</taxon>
        <taxon>Arachnida</taxon>
        <taxon>Araneae</taxon>
        <taxon>Araneomorphae</taxon>
        <taxon>Entelegynae</taxon>
        <taxon>Araneoidea</taxon>
        <taxon>Araneidae</taxon>
        <taxon>Caerostris</taxon>
    </lineage>
</organism>
<evidence type="ECO:0000313" key="2">
    <source>
        <dbReference type="Proteomes" id="UP001054837"/>
    </source>
</evidence>
<gene>
    <name evidence="1" type="ORF">CDAR_50941</name>
</gene>
<comment type="caution">
    <text evidence="1">The sequence shown here is derived from an EMBL/GenBank/DDBJ whole genome shotgun (WGS) entry which is preliminary data.</text>
</comment>
<dbReference type="EMBL" id="BPLQ01010742">
    <property type="protein sequence ID" value="GIY53142.1"/>
    <property type="molecule type" value="Genomic_DNA"/>
</dbReference>
<evidence type="ECO:0000313" key="1">
    <source>
        <dbReference type="EMBL" id="GIY53142.1"/>
    </source>
</evidence>
<proteinExistence type="predicted"/>
<dbReference type="AlphaFoldDB" id="A0AAV4U5Z5"/>
<dbReference type="Proteomes" id="UP001054837">
    <property type="component" value="Unassembled WGS sequence"/>
</dbReference>